<organism evidence="1 2">
    <name type="scientific">Sporolactobacillus laevolacticus DSM 442</name>
    <dbReference type="NCBI Taxonomy" id="1395513"/>
    <lineage>
        <taxon>Bacteria</taxon>
        <taxon>Bacillati</taxon>
        <taxon>Bacillota</taxon>
        <taxon>Bacilli</taxon>
        <taxon>Bacillales</taxon>
        <taxon>Sporolactobacillaceae</taxon>
        <taxon>Sporolactobacillus</taxon>
    </lineage>
</organism>
<evidence type="ECO:0000313" key="2">
    <source>
        <dbReference type="Proteomes" id="UP000018296"/>
    </source>
</evidence>
<dbReference type="STRING" id="1395513.P343_11375"/>
<comment type="caution">
    <text evidence="1">The sequence shown here is derived from an EMBL/GenBank/DDBJ whole genome shotgun (WGS) entry which is preliminary data.</text>
</comment>
<sequence length="142" mass="16141">MDRRSFLKEMIHDLADVGKQIAGPYIEEKLDKIDRATDLITGVSWFTLGELSKGYDEQLVNGILISFFTEKEHILACSKTCLDCHELAHWISYQEELRCPECGRSYSLRHQEGTLNLKHYTVKKDTGGWQIALPAQGAAFHA</sequence>
<dbReference type="AlphaFoldDB" id="V6IWD0"/>
<dbReference type="PATRIC" id="fig|1395513.3.peg.2298"/>
<dbReference type="Proteomes" id="UP000018296">
    <property type="component" value="Unassembled WGS sequence"/>
</dbReference>
<reference evidence="1 2" key="1">
    <citation type="journal article" date="2013" name="Genome Announc.">
        <title>Genome Sequence of Sporolactobacillus laevolacticus DSM442, an Efficient Polymer-Grade D-Lactate Producer from Agricultural Waste Cottonseed as a Nitrogen Source.</title>
        <authorList>
            <person name="Wang H."/>
            <person name="Wang L."/>
            <person name="Ju J."/>
            <person name="Yu B."/>
            <person name="Ma Y."/>
        </authorList>
    </citation>
    <scope>NUCLEOTIDE SEQUENCE [LARGE SCALE GENOMIC DNA]</scope>
    <source>
        <strain evidence="1 2">DSM 442</strain>
    </source>
</reference>
<dbReference type="eggNOG" id="ENOG5033E56">
    <property type="taxonomic scope" value="Bacteria"/>
</dbReference>
<evidence type="ECO:0000313" key="1">
    <source>
        <dbReference type="EMBL" id="EST11608.1"/>
    </source>
</evidence>
<proteinExistence type="predicted"/>
<accession>V6IWD0</accession>
<keyword evidence="2" id="KW-1185">Reference proteome</keyword>
<name>V6IWD0_9BACL</name>
<gene>
    <name evidence="1" type="ORF">P343_11375</name>
</gene>
<dbReference type="EMBL" id="AWTC01000010">
    <property type="protein sequence ID" value="EST11608.1"/>
    <property type="molecule type" value="Genomic_DNA"/>
</dbReference>
<protein>
    <submittedName>
        <fullName evidence="1">Uncharacterized protein</fullName>
    </submittedName>
</protein>